<sequence length="197" mass="22988">MVKDDTSFLQKSLMSFSSMTLEDFSISEGLWQTKYYKKGEAYNSVRQVCKFLGFVEAGVFRTYHIEEKNGEEKNIFFYSANQLVVSFASFINQVPCHYHTEAMTDAKVVFIHYDDLIHLYKTSHAWEHFGRILAEQASNIAFDRTESLLFQSAEMRYLNFVKQHPNLINDIPLYHISSYLGIQGPSLSRIRKRLLDK</sequence>
<accession>A0AAE3GYR9</accession>
<reference evidence="1 2" key="1">
    <citation type="submission" date="2018-11" db="EMBL/GenBank/DDBJ databases">
        <title>Novel bacteria species description.</title>
        <authorList>
            <person name="Han J.-H."/>
        </authorList>
    </citation>
    <scope>NUCLEOTIDE SEQUENCE [LARGE SCALE GENOMIC DNA]</scope>
    <source>
        <strain evidence="1 2">KCTC23259</strain>
    </source>
</reference>
<dbReference type="InterPro" id="IPR014710">
    <property type="entry name" value="RmlC-like_jellyroll"/>
</dbReference>
<dbReference type="SUPFAM" id="SSF51206">
    <property type="entry name" value="cAMP-binding domain-like"/>
    <property type="match status" value="1"/>
</dbReference>
<keyword evidence="2" id="KW-1185">Reference proteome</keyword>
<dbReference type="Proteomes" id="UP001204144">
    <property type="component" value="Unassembled WGS sequence"/>
</dbReference>
<dbReference type="Gene3D" id="2.60.120.10">
    <property type="entry name" value="Jelly Rolls"/>
    <property type="match status" value="1"/>
</dbReference>
<comment type="caution">
    <text evidence="1">The sequence shown here is derived from an EMBL/GenBank/DDBJ whole genome shotgun (WGS) entry which is preliminary data.</text>
</comment>
<evidence type="ECO:0000313" key="1">
    <source>
        <dbReference type="EMBL" id="MCP9761717.1"/>
    </source>
</evidence>
<dbReference type="InterPro" id="IPR018490">
    <property type="entry name" value="cNMP-bd_dom_sf"/>
</dbReference>
<organism evidence="1 2">
    <name type="scientific">Lacihabitans soyangensis</name>
    <dbReference type="NCBI Taxonomy" id="869394"/>
    <lineage>
        <taxon>Bacteria</taxon>
        <taxon>Pseudomonadati</taxon>
        <taxon>Bacteroidota</taxon>
        <taxon>Cytophagia</taxon>
        <taxon>Cytophagales</taxon>
        <taxon>Leadbetterellaceae</taxon>
        <taxon>Lacihabitans</taxon>
    </lineage>
</organism>
<dbReference type="EMBL" id="RJUF01000002">
    <property type="protein sequence ID" value="MCP9761717.1"/>
    <property type="molecule type" value="Genomic_DNA"/>
</dbReference>
<gene>
    <name evidence="1" type="ORF">EGI31_02035</name>
</gene>
<name>A0AAE3GYR9_9BACT</name>
<evidence type="ECO:0000313" key="2">
    <source>
        <dbReference type="Proteomes" id="UP001204144"/>
    </source>
</evidence>
<dbReference type="AlphaFoldDB" id="A0AAE3GYR9"/>
<protein>
    <submittedName>
        <fullName evidence="1">Crp/Fnr family transcriptional regulator</fullName>
    </submittedName>
</protein>
<proteinExistence type="predicted"/>